<protein>
    <submittedName>
        <fullName evidence="1">Uncharacterized protein</fullName>
    </submittedName>
</protein>
<proteinExistence type="predicted"/>
<dbReference type="EMBL" id="JANJQO010000840">
    <property type="protein sequence ID" value="KAJ2974352.1"/>
    <property type="molecule type" value="Genomic_DNA"/>
</dbReference>
<comment type="caution">
    <text evidence="1">The sequence shown here is derived from an EMBL/GenBank/DDBJ whole genome shotgun (WGS) entry which is preliminary data.</text>
</comment>
<reference evidence="1" key="1">
    <citation type="submission" date="2022-08" db="EMBL/GenBank/DDBJ databases">
        <title>Genome Sequence of Lecanicillium fungicola.</title>
        <authorList>
            <person name="Buettner E."/>
        </authorList>
    </citation>
    <scope>NUCLEOTIDE SEQUENCE</scope>
    <source>
        <strain evidence="1">Babe33</strain>
    </source>
</reference>
<name>A0ACC1N542_9HYPO</name>
<dbReference type="Proteomes" id="UP001143910">
    <property type="component" value="Unassembled WGS sequence"/>
</dbReference>
<keyword evidence="2" id="KW-1185">Reference proteome</keyword>
<organism evidence="1 2">
    <name type="scientific">Zarea fungicola</name>
    <dbReference type="NCBI Taxonomy" id="93591"/>
    <lineage>
        <taxon>Eukaryota</taxon>
        <taxon>Fungi</taxon>
        <taxon>Dikarya</taxon>
        <taxon>Ascomycota</taxon>
        <taxon>Pezizomycotina</taxon>
        <taxon>Sordariomycetes</taxon>
        <taxon>Hypocreomycetidae</taxon>
        <taxon>Hypocreales</taxon>
        <taxon>Cordycipitaceae</taxon>
        <taxon>Zarea</taxon>
    </lineage>
</organism>
<evidence type="ECO:0000313" key="1">
    <source>
        <dbReference type="EMBL" id="KAJ2974352.1"/>
    </source>
</evidence>
<accession>A0ACC1N542</accession>
<gene>
    <name evidence="1" type="ORF">NQ176_g6101</name>
</gene>
<evidence type="ECO:0000313" key="2">
    <source>
        <dbReference type="Proteomes" id="UP001143910"/>
    </source>
</evidence>
<sequence>MSTNGAHTEPLTLQLASGRRLTVEGSNLILHDPNPSANKKPKPDSNSRQSIPLYNILWSQVSGGNIVVEFAHLSSKSKFNVEKWTLPIQEPATSEQAGSGPETFTTELLSRSYAKAQQKRKAYVLINPNSGPGNGVKIWERDVKPLFQAARMDLDIVFLKRGGEATELVEQMDINRYDTVIPCSGDGTPFEVFNGFAKRPDARLALSKIAVGHIPCGSGNAMACNLYGSHRPTYAALALIKGVVTPLDLVSITQGDTRIVSFLSQALGVIAESDLGTEHLRWMGSARFDFGVVSRLFRKKAYPCDIAMQVVVEKPDVKEHYRRHASEPSLAAAQADDAAEGNGLPKLKYGTVKDKLPAGWEFVSYDKIGTFYCGTMAYMAPNVNFFPAAVTADGCIDLITINSDMSTSAALKTFMSVDSNKFFDSPNVHYKKVAAYRIIPRNQKDGYISIDGERVPFEPFQAEVHQGLGRVISKRGVYEAEGPANWEKQST</sequence>